<name>A0ABM9SRH4_YERAL</name>
<feature type="domain" description="DUF2326" evidence="1">
    <location>
        <begin position="409"/>
        <end position="501"/>
    </location>
</feature>
<proteinExistence type="predicted"/>
<dbReference type="EMBL" id="CQEH01000005">
    <property type="protein sequence ID" value="CNK85957.1"/>
    <property type="molecule type" value="Genomic_DNA"/>
</dbReference>
<reference evidence="2 3" key="1">
    <citation type="submission" date="2015-03" db="EMBL/GenBank/DDBJ databases">
        <authorList>
            <consortium name="Pathogen Informatics"/>
            <person name="Murphy D."/>
        </authorList>
    </citation>
    <scope>NUCLEOTIDE SEQUENCE [LARGE SCALE GENOMIC DNA]</scope>
    <source>
        <strain evidence="2 3">IP08791</strain>
    </source>
</reference>
<gene>
    <name evidence="2" type="ORF">ERS137966_01483</name>
</gene>
<evidence type="ECO:0000313" key="2">
    <source>
        <dbReference type="EMBL" id="CNK85957.1"/>
    </source>
</evidence>
<dbReference type="InterPro" id="IPR018760">
    <property type="entry name" value="DUF2326"/>
</dbReference>
<evidence type="ECO:0000313" key="3">
    <source>
        <dbReference type="Proteomes" id="UP000038647"/>
    </source>
</evidence>
<protein>
    <submittedName>
        <fullName evidence="2">Chromosome segregation ATPase</fullName>
    </submittedName>
</protein>
<dbReference type="RefSeq" id="WP_049603608.1">
    <property type="nucleotide sequence ID" value="NZ_CQCP01000004.1"/>
</dbReference>
<evidence type="ECO:0000259" key="1">
    <source>
        <dbReference type="Pfam" id="PF10088"/>
    </source>
</evidence>
<dbReference type="Pfam" id="PF10088">
    <property type="entry name" value="DUF2326"/>
    <property type="match status" value="1"/>
</dbReference>
<sequence>MLKSIKCEKIIDSCLNFKKGLNSIIGADDAHNSIGKSSILMLIDFCFGGSDFITKCDDVIKNVGQLSVYITFSFDKDYTFVRNTDESNRVFDVQSEEYIPLSEYLNFLSKKYLPGNCDLSFREYINGFFRISQKNNYDDQRPLHNFPKENWESIRKRTLKIFGKYWIIEELEKSKSEKLKESKDIKGTFNSGAIKKITKKDLSINNKKINEISFEISEIKKSLKNNVTDIKLIINERNLKLKNEKDKILDSKMELQIQLSRIESNLSGSKIRNGKSFKEVIEFFPEINSDRLAEVENFHKGISKILKKQLEEEKESIILGIESANNEISHIDEELLSIVNSEESAVYLLERLIELDRLERELIQQNNYWIQDHTVKLSIKGLQSNIDEAIENSISHIETILNEGLKFFIEKIYTNNPILPKINFLKTDYKFNHGDDRGTGKSYANMIALDLTYLKNTNLPCIAHDSLLFKNIDIPAIENLISIYSGFDKQIFIAIDEIHKYDKITMERLYESQFLMLNKDRLAFKNKWKIQK</sequence>
<dbReference type="Proteomes" id="UP000038647">
    <property type="component" value="Unassembled WGS sequence"/>
</dbReference>
<organism evidence="2 3">
    <name type="scientific">Yersinia aldovae</name>
    <dbReference type="NCBI Taxonomy" id="29483"/>
    <lineage>
        <taxon>Bacteria</taxon>
        <taxon>Pseudomonadati</taxon>
        <taxon>Pseudomonadota</taxon>
        <taxon>Gammaproteobacteria</taxon>
        <taxon>Enterobacterales</taxon>
        <taxon>Yersiniaceae</taxon>
        <taxon>Yersinia</taxon>
    </lineage>
</organism>
<dbReference type="Gene3D" id="3.40.50.300">
    <property type="entry name" value="P-loop containing nucleotide triphosphate hydrolases"/>
    <property type="match status" value="1"/>
</dbReference>
<dbReference type="InterPro" id="IPR027417">
    <property type="entry name" value="P-loop_NTPase"/>
</dbReference>
<comment type="caution">
    <text evidence="2">The sequence shown here is derived from an EMBL/GenBank/DDBJ whole genome shotgun (WGS) entry which is preliminary data.</text>
</comment>
<accession>A0ABM9SRH4</accession>
<keyword evidence="3" id="KW-1185">Reference proteome</keyword>